<dbReference type="NCBIfam" id="TIGR03866">
    <property type="entry name" value="PQQ_ABC_repeats"/>
    <property type="match status" value="1"/>
</dbReference>
<dbReference type="SUPFAM" id="SSF50974">
    <property type="entry name" value="Nitrous oxide reductase, N-terminal domain"/>
    <property type="match status" value="1"/>
</dbReference>
<dbReference type="Proteomes" id="UP001162881">
    <property type="component" value="Unassembled WGS sequence"/>
</dbReference>
<evidence type="ECO:0000259" key="3">
    <source>
        <dbReference type="Pfam" id="PF21783"/>
    </source>
</evidence>
<feature type="domain" description="YNCE-like beta-propeller" evidence="3">
    <location>
        <begin position="45"/>
        <end position="195"/>
    </location>
</feature>
<dbReference type="InterPro" id="IPR011045">
    <property type="entry name" value="N2O_reductase_N"/>
</dbReference>
<comment type="caution">
    <text evidence="4">The sequence shown here is derived from an EMBL/GenBank/DDBJ whole genome shotgun (WGS) entry which is preliminary data.</text>
</comment>
<dbReference type="Gene3D" id="2.130.10.10">
    <property type="entry name" value="YVTN repeat-like/Quinoprotein amine dehydrogenase"/>
    <property type="match status" value="2"/>
</dbReference>
<feature type="domain" description="YNCE-like beta-propeller" evidence="3">
    <location>
        <begin position="256"/>
        <end position="316"/>
    </location>
</feature>
<gene>
    <name evidence="4" type="ORF">MTR62_08085</name>
</gene>
<dbReference type="RefSeq" id="WP_244018793.1">
    <property type="nucleotide sequence ID" value="NZ_JALHLF010000022.1"/>
</dbReference>
<evidence type="ECO:0000256" key="2">
    <source>
        <dbReference type="SAM" id="SignalP"/>
    </source>
</evidence>
<dbReference type="PANTHER" id="PTHR47197">
    <property type="entry name" value="PROTEIN NIRF"/>
    <property type="match status" value="1"/>
</dbReference>
<feature type="signal peptide" evidence="2">
    <location>
        <begin position="1"/>
        <end position="27"/>
    </location>
</feature>
<dbReference type="InterPro" id="IPR022456">
    <property type="entry name" value="PQQ_b_propeller"/>
</dbReference>
<reference evidence="4" key="1">
    <citation type="submission" date="2022-03" db="EMBL/GenBank/DDBJ databases">
        <title>Identification of a novel bacterium isolated from mangrove sediments.</title>
        <authorList>
            <person name="Pan X."/>
        </authorList>
    </citation>
    <scope>NUCLEOTIDE SEQUENCE</scope>
    <source>
        <strain evidence="4">B1949</strain>
    </source>
</reference>
<evidence type="ECO:0000313" key="5">
    <source>
        <dbReference type="Proteomes" id="UP001162881"/>
    </source>
</evidence>
<evidence type="ECO:0000256" key="1">
    <source>
        <dbReference type="ARBA" id="ARBA00022729"/>
    </source>
</evidence>
<sequence>MERRLKSRALLGCALSLALSFSLPVRAADDSGRGSSEPAVPTRAYVSNERSSSVTVVDLASNRVIAEWPVGQRPRGIAMTRDGKYLLICVSLDNAVEVRDPHSGALIRTLPSGADPEQFFPSHDGRLLFVANEDNAAATAIDLAAGKVAWQVAVGEEPEGIAQSPDGKWLLVTSEEDNVVAWVDTASHEVVEEMETDARVWVGAEMAGTVHIADVASRSIVKTLTFAPPGVPAYKVMPCGIRFTPDGKTALVALGRADAVAIVDVASATVRGYVAVGERPWHLAIEPDGRRALVANGASDTLSLVDIAAMKVIATIPAGKGPWGVALGN</sequence>
<dbReference type="InterPro" id="IPR051200">
    <property type="entry name" value="Host-pathogen_enzymatic-act"/>
</dbReference>
<evidence type="ECO:0000313" key="4">
    <source>
        <dbReference type="EMBL" id="MCJ2182649.1"/>
    </source>
</evidence>
<accession>A0ABT0BCH3</accession>
<organism evidence="4 5">
    <name type="scientific">Novosphingobium organovorum</name>
    <dbReference type="NCBI Taxonomy" id="2930092"/>
    <lineage>
        <taxon>Bacteria</taxon>
        <taxon>Pseudomonadati</taxon>
        <taxon>Pseudomonadota</taxon>
        <taxon>Alphaproteobacteria</taxon>
        <taxon>Sphingomonadales</taxon>
        <taxon>Sphingomonadaceae</taxon>
        <taxon>Novosphingobium</taxon>
    </lineage>
</organism>
<proteinExistence type="predicted"/>
<name>A0ABT0BCH3_9SPHN</name>
<protein>
    <submittedName>
        <fullName evidence="4">PQQ-dependent catabolism-associated beta-propeller protein</fullName>
    </submittedName>
</protein>
<dbReference type="NCBIfam" id="TIGR02276">
    <property type="entry name" value="beta_rpt_yvtn"/>
    <property type="match status" value="2"/>
</dbReference>
<keyword evidence="1 2" id="KW-0732">Signal</keyword>
<dbReference type="InterPro" id="IPR011964">
    <property type="entry name" value="YVTN_b-propeller_repeat"/>
</dbReference>
<dbReference type="InterPro" id="IPR048433">
    <property type="entry name" value="YNCE-like_beta-prop"/>
</dbReference>
<dbReference type="EMBL" id="JALHLF010000022">
    <property type="protein sequence ID" value="MCJ2182649.1"/>
    <property type="molecule type" value="Genomic_DNA"/>
</dbReference>
<keyword evidence="5" id="KW-1185">Reference proteome</keyword>
<feature type="chain" id="PRO_5045838222" evidence="2">
    <location>
        <begin position="28"/>
        <end position="329"/>
    </location>
</feature>
<dbReference type="Pfam" id="PF21783">
    <property type="entry name" value="YNCE"/>
    <property type="match status" value="2"/>
</dbReference>
<dbReference type="InterPro" id="IPR015943">
    <property type="entry name" value="WD40/YVTN_repeat-like_dom_sf"/>
</dbReference>
<dbReference type="PANTHER" id="PTHR47197:SF3">
    <property type="entry name" value="DIHYDRO-HEME D1 DEHYDROGENASE"/>
    <property type="match status" value="1"/>
</dbReference>